<organism evidence="1 2">
    <name type="scientific">Mesorhizobium japonicum (strain LMG 29417 / CECT 9101 / MAFF 303099)</name>
    <name type="common">Mesorhizobium loti (strain MAFF 303099)</name>
    <dbReference type="NCBI Taxonomy" id="266835"/>
    <lineage>
        <taxon>Bacteria</taxon>
        <taxon>Pseudomonadati</taxon>
        <taxon>Pseudomonadota</taxon>
        <taxon>Alphaproteobacteria</taxon>
        <taxon>Hyphomicrobiales</taxon>
        <taxon>Phyllobacteriaceae</taxon>
        <taxon>Mesorhizobium</taxon>
    </lineage>
</organism>
<dbReference type="EMBL" id="BA000012">
    <property type="protein sequence ID" value="BAB52405.1"/>
    <property type="molecule type" value="Genomic_DNA"/>
</dbReference>
<evidence type="ECO:0000313" key="2">
    <source>
        <dbReference type="Proteomes" id="UP000000552"/>
    </source>
</evidence>
<protein>
    <submittedName>
        <fullName evidence="1">Msl6057 protein</fullName>
    </submittedName>
</protein>
<dbReference type="Proteomes" id="UP000000552">
    <property type="component" value="Chromosome"/>
</dbReference>
<dbReference type="AlphaFoldDB" id="Q98AD0"/>
<gene>
    <name evidence="1" type="ordered locus">msl6057</name>
</gene>
<dbReference type="KEGG" id="mlo:msl6057"/>
<sequence>MGFTAESIRTLRPRGSWFLIAMASSASELLPIRASSIVYAIRSGGYVDGNEAVALLARPLKV</sequence>
<name>Q98AD0_RHILO</name>
<accession>Q98AD0</accession>
<evidence type="ECO:0000313" key="1">
    <source>
        <dbReference type="EMBL" id="BAB52405.1"/>
    </source>
</evidence>
<reference evidence="1 2" key="1">
    <citation type="journal article" date="2000" name="DNA Res.">
        <title>Complete genome structure of the nitrogen-fixing symbiotic bacterium Mesorhizobium loti.</title>
        <authorList>
            <person name="Kaneko T."/>
            <person name="Nakamura Y."/>
            <person name="Sato S."/>
            <person name="Asamizu E."/>
            <person name="Kato T."/>
            <person name="Sasamoto S."/>
            <person name="Watanabe A."/>
            <person name="Idesawa K."/>
            <person name="Ishikawa A."/>
            <person name="Kawashima K."/>
            <person name="Kimura T."/>
            <person name="Kishida Y."/>
            <person name="Kiyokawa C."/>
            <person name="Kohara M."/>
            <person name="Matsumoto M."/>
            <person name="Matsuno A."/>
            <person name="Mochizuki Y."/>
            <person name="Nakayama S."/>
            <person name="Nakazaki N."/>
            <person name="Shimpo S."/>
            <person name="Sugimoto M."/>
            <person name="Takeuchi C."/>
            <person name="Yamada M."/>
            <person name="Tabata S."/>
        </authorList>
    </citation>
    <scope>NUCLEOTIDE SEQUENCE [LARGE SCALE GENOMIC DNA]</scope>
    <source>
        <strain evidence="2">LMG 29417 / CECT 9101 / MAFF 303099</strain>
    </source>
</reference>
<proteinExistence type="predicted"/>
<dbReference type="HOGENOM" id="CLU_2901133_0_0_5"/>